<dbReference type="EMBL" id="CM037158">
    <property type="protein sequence ID" value="KAH7850983.1"/>
    <property type="molecule type" value="Genomic_DNA"/>
</dbReference>
<protein>
    <submittedName>
        <fullName evidence="1">Uncharacterized protein</fullName>
    </submittedName>
</protein>
<accession>A0ACB7YC17</accession>
<proteinExistence type="predicted"/>
<evidence type="ECO:0000313" key="1">
    <source>
        <dbReference type="EMBL" id="KAH7850983.1"/>
    </source>
</evidence>
<name>A0ACB7YC17_9ERIC</name>
<sequence length="420" mass="47851">MHEMIFLFSLLSLFCYVQAQVAPAQNNSSSTGGGSTFQPSLAVVIGIMSLMFTLTFILIVYAKFCHRPESMRNNHQNHHLHQIPLVIARENSLYSGIDKTVIDSIPFFRFSSLRGSRRGLECVVCLSQFEDIEILRLLPKCKHAFHIGCIDAWLEKHSSCPLCRVKINPEDIASMAYTDSMRQLSKRAEVTQDSNVELFIQRQDSRRSWRFSFRNSLRKSGKCASKEDELPIQENNDGSDEKEDKFMDKHKHKIIVSDVAMKKRWSDLSSSDHVFLNSEMIGDVSSNRFSSLDLRGNLSTWATEEGGISKIKDEDRRKMGVETKVGKLNRNNSCPSSSDANSSTQEIVLVENDERSTSKISGFSRFKEFNRSNSVRESPASQSGILKRLWPSSSQRTVRWYGDRDKKFQESDNMTESLNV</sequence>
<evidence type="ECO:0000313" key="2">
    <source>
        <dbReference type="Proteomes" id="UP000828048"/>
    </source>
</evidence>
<gene>
    <name evidence="1" type="ORF">Vadar_005519</name>
</gene>
<organism evidence="1 2">
    <name type="scientific">Vaccinium darrowii</name>
    <dbReference type="NCBI Taxonomy" id="229202"/>
    <lineage>
        <taxon>Eukaryota</taxon>
        <taxon>Viridiplantae</taxon>
        <taxon>Streptophyta</taxon>
        <taxon>Embryophyta</taxon>
        <taxon>Tracheophyta</taxon>
        <taxon>Spermatophyta</taxon>
        <taxon>Magnoliopsida</taxon>
        <taxon>eudicotyledons</taxon>
        <taxon>Gunneridae</taxon>
        <taxon>Pentapetalae</taxon>
        <taxon>asterids</taxon>
        <taxon>Ericales</taxon>
        <taxon>Ericaceae</taxon>
        <taxon>Vaccinioideae</taxon>
        <taxon>Vaccinieae</taxon>
        <taxon>Vaccinium</taxon>
    </lineage>
</organism>
<dbReference type="Proteomes" id="UP000828048">
    <property type="component" value="Chromosome 8"/>
</dbReference>
<reference evidence="1 2" key="1">
    <citation type="journal article" date="2021" name="Hortic Res">
        <title>High-quality reference genome and annotation aids understanding of berry development for evergreen blueberry (Vaccinium darrowii).</title>
        <authorList>
            <person name="Yu J."/>
            <person name="Hulse-Kemp A.M."/>
            <person name="Babiker E."/>
            <person name="Staton M."/>
        </authorList>
    </citation>
    <scope>NUCLEOTIDE SEQUENCE [LARGE SCALE GENOMIC DNA]</scope>
    <source>
        <strain evidence="2">cv. NJ 8807/NJ 8810</strain>
        <tissue evidence="1">Young leaf</tissue>
    </source>
</reference>
<keyword evidence="2" id="KW-1185">Reference proteome</keyword>
<comment type="caution">
    <text evidence="1">The sequence shown here is derived from an EMBL/GenBank/DDBJ whole genome shotgun (WGS) entry which is preliminary data.</text>
</comment>